<evidence type="ECO:0000313" key="2">
    <source>
        <dbReference type="EMBL" id="SEA84167.1"/>
    </source>
</evidence>
<dbReference type="EMBL" id="FNRF01000005">
    <property type="protein sequence ID" value="SEA84167.1"/>
    <property type="molecule type" value="Genomic_DNA"/>
</dbReference>
<feature type="chain" id="PRO_5010311051" description="DUF3828 domain-containing protein" evidence="1">
    <location>
        <begin position="24"/>
        <end position="170"/>
    </location>
</feature>
<sequence length="170" mass="19327">MKKIIVVAVAAMMAIIVPSSCSRKPQASATADISQQQLMERAAELCQYIPDHQLREGAQAYLTHDFYAVLDTMFNHLPEHEAMDHEWLYYFVTGNGGTIADYEVASIDITDATHATATIKVRQKWEDGSFDETTDIEEHQLMMELVDNQWLLADFDNHKADCIRHIAEPR</sequence>
<dbReference type="OrthoDB" id="1072151at2"/>
<name>A0A1H4EH20_XYLRU</name>
<dbReference type="AlphaFoldDB" id="A0A1H4EH20"/>
<accession>A0A1H4EH20</accession>
<evidence type="ECO:0000256" key="1">
    <source>
        <dbReference type="SAM" id="SignalP"/>
    </source>
</evidence>
<reference evidence="2 3" key="1">
    <citation type="submission" date="2016-10" db="EMBL/GenBank/DDBJ databases">
        <authorList>
            <person name="de Groot N.N."/>
        </authorList>
    </citation>
    <scope>NUCLEOTIDE SEQUENCE [LARGE SCALE GENOMIC DNA]</scope>
    <source>
        <strain evidence="2 3">D31d</strain>
    </source>
</reference>
<organism evidence="2 3">
    <name type="scientific">Xylanibacter ruminicola</name>
    <name type="common">Prevotella ruminicola</name>
    <dbReference type="NCBI Taxonomy" id="839"/>
    <lineage>
        <taxon>Bacteria</taxon>
        <taxon>Pseudomonadati</taxon>
        <taxon>Bacteroidota</taxon>
        <taxon>Bacteroidia</taxon>
        <taxon>Bacteroidales</taxon>
        <taxon>Prevotellaceae</taxon>
        <taxon>Xylanibacter</taxon>
    </lineage>
</organism>
<evidence type="ECO:0008006" key="4">
    <source>
        <dbReference type="Google" id="ProtNLM"/>
    </source>
</evidence>
<dbReference type="Proteomes" id="UP000182257">
    <property type="component" value="Unassembled WGS sequence"/>
</dbReference>
<dbReference type="RefSeq" id="WP_074762037.1">
    <property type="nucleotide sequence ID" value="NZ_FNRF01000005.1"/>
</dbReference>
<proteinExistence type="predicted"/>
<gene>
    <name evidence="2" type="ORF">SAMN05216462_2812</name>
</gene>
<protein>
    <recommendedName>
        <fullName evidence="4">DUF3828 domain-containing protein</fullName>
    </recommendedName>
</protein>
<evidence type="ECO:0000313" key="3">
    <source>
        <dbReference type="Proteomes" id="UP000182257"/>
    </source>
</evidence>
<keyword evidence="1" id="KW-0732">Signal</keyword>
<feature type="signal peptide" evidence="1">
    <location>
        <begin position="1"/>
        <end position="23"/>
    </location>
</feature>